<sequence length="227" mass="26203">MEDGQTDCMGVHNEIQTETQSVPLSQPSEEQPIIQQDNQDQENPKSCSENEQETHADPELEEKNQKPHEESEEYEEEQNLDRQQEEWFELEEQLQSSYLMSGYEGVPTNTKGISSELCWYCIKSLPSEEQSLPQLQLENEALPTLNGGEHLNYLQDPRPHFGVARSSRSIPFPLWDSERPREMKRDADEEDADFVTSCPHCHLGLPLDTLRWHEEKCLSFEGPKTDA</sequence>
<evidence type="ECO:0000259" key="2">
    <source>
        <dbReference type="Pfam" id="PF18608"/>
    </source>
</evidence>
<name>A0A8T2L0L9_ASTMX</name>
<dbReference type="Pfam" id="PF18608">
    <property type="entry name" value="XAF1_C"/>
    <property type="match status" value="1"/>
</dbReference>
<comment type="caution">
    <text evidence="3">The sequence shown here is derived from an EMBL/GenBank/DDBJ whole genome shotgun (WGS) entry which is preliminary data.</text>
</comment>
<feature type="domain" description="XIAP-associated factor 1 C-terminal" evidence="2">
    <location>
        <begin position="187"/>
        <end position="219"/>
    </location>
</feature>
<dbReference type="AlphaFoldDB" id="A0A8T2L0L9"/>
<evidence type="ECO:0000313" key="4">
    <source>
        <dbReference type="Proteomes" id="UP000752171"/>
    </source>
</evidence>
<feature type="compositionally biased region" description="Polar residues" evidence="1">
    <location>
        <begin position="14"/>
        <end position="38"/>
    </location>
</feature>
<dbReference type="Proteomes" id="UP000752171">
    <property type="component" value="Unassembled WGS sequence"/>
</dbReference>
<dbReference type="InterPro" id="IPR031220">
    <property type="entry name" value="XAF1_C_sf"/>
</dbReference>
<feature type="region of interest" description="Disordered" evidence="1">
    <location>
        <begin position="1"/>
        <end position="84"/>
    </location>
</feature>
<dbReference type="GO" id="GO:0006915">
    <property type="term" value="P:apoptotic process"/>
    <property type="evidence" value="ECO:0007669"/>
    <property type="project" value="InterPro"/>
</dbReference>
<dbReference type="Gene3D" id="6.10.250.1730">
    <property type="match status" value="1"/>
</dbReference>
<protein>
    <recommendedName>
        <fullName evidence="2">XIAP-associated factor 1 C-terminal domain-containing protein</fullName>
    </recommendedName>
</protein>
<dbReference type="EMBL" id="JAICCE010000020">
    <property type="protein sequence ID" value="KAG9263585.1"/>
    <property type="molecule type" value="Genomic_DNA"/>
</dbReference>
<evidence type="ECO:0000256" key="1">
    <source>
        <dbReference type="SAM" id="MobiDB-lite"/>
    </source>
</evidence>
<organism evidence="3 4">
    <name type="scientific">Astyanax mexicanus</name>
    <name type="common">Blind cave fish</name>
    <name type="synonym">Astyanax fasciatus mexicanus</name>
    <dbReference type="NCBI Taxonomy" id="7994"/>
    <lineage>
        <taxon>Eukaryota</taxon>
        <taxon>Metazoa</taxon>
        <taxon>Chordata</taxon>
        <taxon>Craniata</taxon>
        <taxon>Vertebrata</taxon>
        <taxon>Euteleostomi</taxon>
        <taxon>Actinopterygii</taxon>
        <taxon>Neopterygii</taxon>
        <taxon>Teleostei</taxon>
        <taxon>Ostariophysi</taxon>
        <taxon>Characiformes</taxon>
        <taxon>Characoidei</taxon>
        <taxon>Acestrorhamphidae</taxon>
        <taxon>Acestrorhamphinae</taxon>
        <taxon>Astyanax</taxon>
    </lineage>
</organism>
<proteinExistence type="predicted"/>
<reference evidence="3 4" key="1">
    <citation type="submission" date="2021-07" db="EMBL/GenBank/DDBJ databases">
        <authorList>
            <person name="Imarazene B."/>
            <person name="Zahm M."/>
            <person name="Klopp C."/>
            <person name="Cabau C."/>
            <person name="Beille S."/>
            <person name="Jouanno E."/>
            <person name="Castinel A."/>
            <person name="Lluch J."/>
            <person name="Gil L."/>
            <person name="Kuchtly C."/>
            <person name="Lopez Roques C."/>
            <person name="Donnadieu C."/>
            <person name="Parrinello H."/>
            <person name="Journot L."/>
            <person name="Du K."/>
            <person name="Schartl M."/>
            <person name="Retaux S."/>
            <person name="Guiguen Y."/>
        </authorList>
    </citation>
    <scope>NUCLEOTIDE SEQUENCE [LARGE SCALE GENOMIC DNA]</scope>
    <source>
        <strain evidence="3">Pach_M1</strain>
        <tissue evidence="3">Testis</tissue>
    </source>
</reference>
<evidence type="ECO:0000313" key="3">
    <source>
        <dbReference type="EMBL" id="KAG9263585.1"/>
    </source>
</evidence>
<dbReference type="KEGG" id="amex:103031551"/>
<gene>
    <name evidence="3" type="ORF">AMEX_G23632</name>
</gene>
<accession>A0A8T2L0L9</accession>
<dbReference type="InterPro" id="IPR041386">
    <property type="entry name" value="XAF1_C"/>
</dbReference>
<feature type="compositionally biased region" description="Basic and acidic residues" evidence="1">
    <location>
        <begin position="52"/>
        <end position="69"/>
    </location>
</feature>